<keyword evidence="6" id="KW-1185">Reference proteome</keyword>
<comment type="caution">
    <text evidence="5">The sequence shown here is derived from an EMBL/GenBank/DDBJ whole genome shotgun (WGS) entry which is preliminary data.</text>
</comment>
<reference evidence="5 6" key="1">
    <citation type="submission" date="2023-01" db="EMBL/GenBank/DDBJ databases">
        <authorList>
            <person name="Whitehead M."/>
        </authorList>
    </citation>
    <scope>NUCLEOTIDE SEQUENCE [LARGE SCALE GENOMIC DNA]</scope>
</reference>
<evidence type="ECO:0000256" key="1">
    <source>
        <dbReference type="ARBA" id="ARBA00005615"/>
    </source>
</evidence>
<dbReference type="GO" id="GO:0004555">
    <property type="term" value="F:alpha,alpha-trehalase activity"/>
    <property type="evidence" value="ECO:0007669"/>
    <property type="project" value="UniProtKB-EC"/>
</dbReference>
<dbReference type="EMBL" id="CARXXK010001031">
    <property type="protein sequence ID" value="CAI6372453.1"/>
    <property type="molecule type" value="Genomic_DNA"/>
</dbReference>
<comment type="similarity">
    <text evidence="1">Belongs to the glycosyl hydrolase 37 family.</text>
</comment>
<gene>
    <name evidence="5" type="ORF">MEUPH1_LOCUS26321</name>
</gene>
<dbReference type="GO" id="GO:0005991">
    <property type="term" value="P:trehalose metabolic process"/>
    <property type="evidence" value="ECO:0007669"/>
    <property type="project" value="InterPro"/>
</dbReference>
<dbReference type="Gene3D" id="1.50.10.10">
    <property type="match status" value="1"/>
</dbReference>
<dbReference type="Proteomes" id="UP001160148">
    <property type="component" value="Unassembled WGS sequence"/>
</dbReference>
<evidence type="ECO:0000256" key="3">
    <source>
        <dbReference type="ARBA" id="ARBA00019905"/>
    </source>
</evidence>
<dbReference type="EC" id="3.2.1.28" evidence="2"/>
<name>A0AAV0XXI5_9HEMI</name>
<evidence type="ECO:0000256" key="2">
    <source>
        <dbReference type="ARBA" id="ARBA00012757"/>
    </source>
</evidence>
<sequence>MEKITLYRCTRICQQDNDPNRTGKASQKHSPLRLKVKNDTFFRAQGCWVGLFQSSVHPQWNTWRLYDGSKTRSIVQADLNALVHWSAKKLSDFYLDINIIVKAEDYENNAEQWKDAVTEVPTRSYVGRRLLARLLYVK</sequence>
<dbReference type="SUPFAM" id="SSF48208">
    <property type="entry name" value="Six-hairpin glycosidases"/>
    <property type="match status" value="1"/>
</dbReference>
<evidence type="ECO:0000313" key="5">
    <source>
        <dbReference type="EMBL" id="CAI6372453.1"/>
    </source>
</evidence>
<dbReference type="InterPro" id="IPR001661">
    <property type="entry name" value="Glyco_hydro_37"/>
</dbReference>
<protein>
    <recommendedName>
        <fullName evidence="3">Trehalase</fullName>
        <ecNumber evidence="2">3.2.1.28</ecNumber>
    </recommendedName>
    <alternativeName>
        <fullName evidence="4">Alpha,alpha-trehalase</fullName>
    </alternativeName>
</protein>
<organism evidence="5 6">
    <name type="scientific">Macrosiphum euphorbiae</name>
    <name type="common">potato aphid</name>
    <dbReference type="NCBI Taxonomy" id="13131"/>
    <lineage>
        <taxon>Eukaryota</taxon>
        <taxon>Metazoa</taxon>
        <taxon>Ecdysozoa</taxon>
        <taxon>Arthropoda</taxon>
        <taxon>Hexapoda</taxon>
        <taxon>Insecta</taxon>
        <taxon>Pterygota</taxon>
        <taxon>Neoptera</taxon>
        <taxon>Paraneoptera</taxon>
        <taxon>Hemiptera</taxon>
        <taxon>Sternorrhyncha</taxon>
        <taxon>Aphidomorpha</taxon>
        <taxon>Aphidoidea</taxon>
        <taxon>Aphididae</taxon>
        <taxon>Macrosiphini</taxon>
        <taxon>Macrosiphum</taxon>
    </lineage>
</organism>
<accession>A0AAV0XXI5</accession>
<dbReference type="Pfam" id="PF01204">
    <property type="entry name" value="Trehalase"/>
    <property type="match status" value="1"/>
</dbReference>
<evidence type="ECO:0000313" key="6">
    <source>
        <dbReference type="Proteomes" id="UP001160148"/>
    </source>
</evidence>
<proteinExistence type="inferred from homology"/>
<dbReference type="InterPro" id="IPR008928">
    <property type="entry name" value="6-hairpin_glycosidase_sf"/>
</dbReference>
<evidence type="ECO:0000256" key="4">
    <source>
        <dbReference type="ARBA" id="ARBA00030473"/>
    </source>
</evidence>
<dbReference type="InterPro" id="IPR012341">
    <property type="entry name" value="6hp_glycosidase-like_sf"/>
</dbReference>
<dbReference type="AlphaFoldDB" id="A0AAV0XXI5"/>